<protein>
    <submittedName>
        <fullName evidence="2">Methyltransferase</fullName>
    </submittedName>
</protein>
<dbReference type="SUPFAM" id="SSF53335">
    <property type="entry name" value="S-adenosyl-L-methionine-dependent methyltransferases"/>
    <property type="match status" value="1"/>
</dbReference>
<dbReference type="AlphaFoldDB" id="A0A9X3ASH6"/>
<dbReference type="PANTHER" id="PTHR43317">
    <property type="entry name" value="THERMOSPERMINE SYNTHASE ACAULIS5"/>
    <property type="match status" value="1"/>
</dbReference>
<evidence type="ECO:0000256" key="1">
    <source>
        <dbReference type="ARBA" id="ARBA00023115"/>
    </source>
</evidence>
<dbReference type="Gene3D" id="3.40.50.150">
    <property type="entry name" value="Vaccinia Virus protein VP39"/>
    <property type="match status" value="1"/>
</dbReference>
<keyword evidence="2" id="KW-0808">Transferase</keyword>
<dbReference type="GO" id="GO:0032259">
    <property type="term" value="P:methylation"/>
    <property type="evidence" value="ECO:0007669"/>
    <property type="project" value="UniProtKB-KW"/>
</dbReference>
<organism evidence="2 3">
    <name type="scientific">Thalassolituus pacificus</name>
    <dbReference type="NCBI Taxonomy" id="2975440"/>
    <lineage>
        <taxon>Bacteria</taxon>
        <taxon>Pseudomonadati</taxon>
        <taxon>Pseudomonadota</taxon>
        <taxon>Gammaproteobacteria</taxon>
        <taxon>Oceanospirillales</taxon>
        <taxon>Oceanospirillaceae</taxon>
        <taxon>Thalassolituus</taxon>
    </lineage>
</organism>
<evidence type="ECO:0000313" key="2">
    <source>
        <dbReference type="EMBL" id="MCT7358998.1"/>
    </source>
</evidence>
<dbReference type="GO" id="GO:0008168">
    <property type="term" value="F:methyltransferase activity"/>
    <property type="evidence" value="ECO:0007669"/>
    <property type="project" value="UniProtKB-KW"/>
</dbReference>
<name>A0A9X3ASH6_9GAMM</name>
<dbReference type="CDD" id="cd02440">
    <property type="entry name" value="AdoMet_MTases"/>
    <property type="match status" value="1"/>
</dbReference>
<dbReference type="InterPro" id="IPR029063">
    <property type="entry name" value="SAM-dependent_MTases_sf"/>
</dbReference>
<dbReference type="RefSeq" id="WP_260975888.1">
    <property type="nucleotide sequence ID" value="NZ_JAOANI010000015.1"/>
</dbReference>
<keyword evidence="2" id="KW-0489">Methyltransferase</keyword>
<keyword evidence="1" id="KW-0620">Polyamine biosynthesis</keyword>
<comment type="caution">
    <text evidence="2">The sequence shown here is derived from an EMBL/GenBank/DDBJ whole genome shotgun (WGS) entry which is preliminary data.</text>
</comment>
<sequence>MISLSHLGREIHRRYDEFGPILVFDDGNKRYLSFGTADEQSCQLKSAPLQLQHEYARAMVAVLVQFDALTPPANITLLGTGGGTLASTLFHWLPAATIQTVDIRQAVFQVAQQYFSLPRDKRLSTHVSDAADFLRQTETGQCDLLICDLYLADGLDPLVLQSDFLDLCQRHLSAHGWLVLNLWKEHREQTDCLEQLKQRFPQLLQSTTTDGNWILWASKYAEIADKKTARDRCVQRAPLAGFNLWSVVKGFYRHR</sequence>
<dbReference type="EMBL" id="JAOANI010000015">
    <property type="protein sequence ID" value="MCT7358998.1"/>
    <property type="molecule type" value="Genomic_DNA"/>
</dbReference>
<dbReference type="PANTHER" id="PTHR43317:SF1">
    <property type="entry name" value="THERMOSPERMINE SYNTHASE ACAULIS5"/>
    <property type="match status" value="1"/>
</dbReference>
<accession>A0A9X3ASH6</accession>
<proteinExistence type="predicted"/>
<dbReference type="Pfam" id="PF01564">
    <property type="entry name" value="Spermine_synth"/>
    <property type="match status" value="1"/>
</dbReference>
<reference evidence="2" key="2">
    <citation type="submission" date="2022-08" db="EMBL/GenBank/DDBJ databases">
        <authorList>
            <person name="Dong C."/>
        </authorList>
    </citation>
    <scope>NUCLEOTIDE SEQUENCE</scope>
    <source>
        <strain evidence="2">59MF3M-4</strain>
    </source>
</reference>
<reference evidence="2" key="1">
    <citation type="journal article" date="2022" name="Front. Microbiol.">
        <title>Genome-based taxonomic rearrangement of Oceanobacter-related bacteria including the description of Thalassolituus hydrocarbonoclasticus sp. nov. and Thalassolituus pacificus sp. nov. and emended description of the genus Thalassolituus.</title>
        <authorList>
            <person name="Dong C."/>
            <person name="Wei L."/>
            <person name="Wang J."/>
            <person name="Lai Q."/>
            <person name="Huang Z."/>
            <person name="Shao Z."/>
        </authorList>
    </citation>
    <scope>NUCLEOTIDE SEQUENCE</scope>
    <source>
        <strain evidence="2">59MF3M-4</strain>
    </source>
</reference>
<dbReference type="GO" id="GO:0006596">
    <property type="term" value="P:polyamine biosynthetic process"/>
    <property type="evidence" value="ECO:0007669"/>
    <property type="project" value="UniProtKB-KW"/>
</dbReference>
<gene>
    <name evidence="2" type="ORF">NYR02_08205</name>
</gene>
<dbReference type="Proteomes" id="UP001147830">
    <property type="component" value="Unassembled WGS sequence"/>
</dbReference>
<evidence type="ECO:0000313" key="3">
    <source>
        <dbReference type="Proteomes" id="UP001147830"/>
    </source>
</evidence>
<keyword evidence="3" id="KW-1185">Reference proteome</keyword>